<organism evidence="1 2">
    <name type="scientific">Dissostichus mawsoni</name>
    <name type="common">Antarctic cod</name>
    <dbReference type="NCBI Taxonomy" id="36200"/>
    <lineage>
        <taxon>Eukaryota</taxon>
        <taxon>Metazoa</taxon>
        <taxon>Chordata</taxon>
        <taxon>Craniata</taxon>
        <taxon>Vertebrata</taxon>
        <taxon>Euteleostomi</taxon>
        <taxon>Actinopterygii</taxon>
        <taxon>Neopterygii</taxon>
        <taxon>Teleostei</taxon>
        <taxon>Neoteleostei</taxon>
        <taxon>Acanthomorphata</taxon>
        <taxon>Eupercaria</taxon>
        <taxon>Perciformes</taxon>
        <taxon>Notothenioidei</taxon>
        <taxon>Nototheniidae</taxon>
        <taxon>Dissostichus</taxon>
    </lineage>
</organism>
<evidence type="ECO:0000313" key="2">
    <source>
        <dbReference type="Proteomes" id="UP000518266"/>
    </source>
</evidence>
<evidence type="ECO:0000313" key="1">
    <source>
        <dbReference type="EMBL" id="KAF3834804.1"/>
    </source>
</evidence>
<reference evidence="1 2" key="1">
    <citation type="submission" date="2020-03" db="EMBL/GenBank/DDBJ databases">
        <title>Dissostichus mawsoni Genome sequencing and assembly.</title>
        <authorList>
            <person name="Park H."/>
        </authorList>
    </citation>
    <scope>NUCLEOTIDE SEQUENCE [LARGE SCALE GENOMIC DNA]</scope>
    <source>
        <strain evidence="1">DM0001</strain>
        <tissue evidence="1">Muscle</tissue>
    </source>
</reference>
<sequence>MVSVKHKIWTIWGGGGGGAEGTHVLVGFEHFALLSCPFGGKLAPLPQSGRRPIRAGVTEVVDLPLHALHALKREHRKTRKQIRLAPVFPNISPPLETDSAEVFADLAASSIPSLIFFPISCFMLSSNSPMKPFLPPPLPRLSPLTYT</sequence>
<keyword evidence="2" id="KW-1185">Reference proteome</keyword>
<accession>A0A7J5XCS3</accession>
<dbReference type="AlphaFoldDB" id="A0A7J5XCS3"/>
<proteinExistence type="predicted"/>
<gene>
    <name evidence="1" type="ORF">F7725_027362</name>
</gene>
<protein>
    <submittedName>
        <fullName evidence="1">Uncharacterized protein</fullName>
    </submittedName>
</protein>
<dbReference type="Proteomes" id="UP000518266">
    <property type="component" value="Unassembled WGS sequence"/>
</dbReference>
<name>A0A7J5XCS3_DISMA</name>
<dbReference type="EMBL" id="JAAKFY010000025">
    <property type="protein sequence ID" value="KAF3834804.1"/>
    <property type="molecule type" value="Genomic_DNA"/>
</dbReference>
<comment type="caution">
    <text evidence="1">The sequence shown here is derived from an EMBL/GenBank/DDBJ whole genome shotgun (WGS) entry which is preliminary data.</text>
</comment>